<dbReference type="AlphaFoldDB" id="A0A9N9P264"/>
<organism evidence="1 2">
    <name type="scientific">Racocetra fulgida</name>
    <dbReference type="NCBI Taxonomy" id="60492"/>
    <lineage>
        <taxon>Eukaryota</taxon>
        <taxon>Fungi</taxon>
        <taxon>Fungi incertae sedis</taxon>
        <taxon>Mucoromycota</taxon>
        <taxon>Glomeromycotina</taxon>
        <taxon>Glomeromycetes</taxon>
        <taxon>Diversisporales</taxon>
        <taxon>Gigasporaceae</taxon>
        <taxon>Racocetra</taxon>
    </lineage>
</organism>
<feature type="non-terminal residue" evidence="1">
    <location>
        <position position="43"/>
    </location>
</feature>
<comment type="caution">
    <text evidence="1">The sequence shown here is derived from an EMBL/GenBank/DDBJ whole genome shotgun (WGS) entry which is preliminary data.</text>
</comment>
<name>A0A9N9P264_9GLOM</name>
<proteinExistence type="predicted"/>
<sequence length="43" mass="5152">YRHYSGMIEKILKQHYKMQRQTATINADPKLKAYNRARMGKIV</sequence>
<dbReference type="Proteomes" id="UP000789396">
    <property type="component" value="Unassembled WGS sequence"/>
</dbReference>
<dbReference type="EMBL" id="CAJVPZ010065743">
    <property type="protein sequence ID" value="CAG8795560.1"/>
    <property type="molecule type" value="Genomic_DNA"/>
</dbReference>
<protein>
    <submittedName>
        <fullName evidence="1">12433_t:CDS:1</fullName>
    </submittedName>
</protein>
<evidence type="ECO:0000313" key="1">
    <source>
        <dbReference type="EMBL" id="CAG8795560.1"/>
    </source>
</evidence>
<gene>
    <name evidence="1" type="ORF">RFULGI_LOCUS17195</name>
</gene>
<feature type="non-terminal residue" evidence="1">
    <location>
        <position position="1"/>
    </location>
</feature>
<evidence type="ECO:0000313" key="2">
    <source>
        <dbReference type="Proteomes" id="UP000789396"/>
    </source>
</evidence>
<keyword evidence="2" id="KW-1185">Reference proteome</keyword>
<reference evidence="1" key="1">
    <citation type="submission" date="2021-06" db="EMBL/GenBank/DDBJ databases">
        <authorList>
            <person name="Kallberg Y."/>
            <person name="Tangrot J."/>
            <person name="Rosling A."/>
        </authorList>
    </citation>
    <scope>NUCLEOTIDE SEQUENCE</scope>
    <source>
        <strain evidence="1">IN212</strain>
    </source>
</reference>
<accession>A0A9N9P264</accession>